<reference evidence="16 17" key="1">
    <citation type="submission" date="2019-07" db="EMBL/GenBank/DDBJ databases">
        <title>Whole genome shotgun sequence of Skermanella aerolata NBRC 106429.</title>
        <authorList>
            <person name="Hosoyama A."/>
            <person name="Uohara A."/>
            <person name="Ohji S."/>
            <person name="Ichikawa N."/>
        </authorList>
    </citation>
    <scope>NUCLEOTIDE SEQUENCE [LARGE SCALE GENOMIC DNA]</scope>
    <source>
        <strain evidence="16 17">NBRC 106429</strain>
    </source>
</reference>
<evidence type="ECO:0000256" key="3">
    <source>
        <dbReference type="ARBA" id="ARBA00012584"/>
    </source>
</evidence>
<dbReference type="Proteomes" id="UP000321523">
    <property type="component" value="Unassembled WGS sequence"/>
</dbReference>
<feature type="binding site" evidence="14">
    <location>
        <position position="77"/>
    </location>
    <ligand>
        <name>L-threonine</name>
        <dbReference type="ChEBI" id="CHEBI:57926"/>
    </ligand>
</feature>
<evidence type="ECO:0000256" key="6">
    <source>
        <dbReference type="ARBA" id="ARBA00022679"/>
    </source>
</evidence>
<dbReference type="SUPFAM" id="SSF55821">
    <property type="entry name" value="YrdC/RibB"/>
    <property type="match status" value="1"/>
</dbReference>
<feature type="binding site" evidence="14">
    <location>
        <position position="162"/>
    </location>
    <ligand>
        <name>ATP</name>
        <dbReference type="ChEBI" id="CHEBI:30616"/>
    </ligand>
</feature>
<dbReference type="GO" id="GO:0008033">
    <property type="term" value="P:tRNA processing"/>
    <property type="evidence" value="ECO:0007669"/>
    <property type="project" value="UniProtKB-KW"/>
</dbReference>
<feature type="binding site" evidence="14">
    <location>
        <position position="152"/>
    </location>
    <ligand>
        <name>ATP</name>
        <dbReference type="ChEBI" id="CHEBI:30616"/>
    </ligand>
</feature>
<dbReference type="InterPro" id="IPR038385">
    <property type="entry name" value="Sua5/YwlC_C"/>
</dbReference>
<dbReference type="FunFam" id="3.90.870.10:FF:000009">
    <property type="entry name" value="Threonylcarbamoyl-AMP synthase, putative"/>
    <property type="match status" value="1"/>
</dbReference>
<evidence type="ECO:0000313" key="16">
    <source>
        <dbReference type="EMBL" id="GEO41648.1"/>
    </source>
</evidence>
<evidence type="ECO:0000256" key="4">
    <source>
        <dbReference type="ARBA" id="ARBA00015492"/>
    </source>
</evidence>
<evidence type="ECO:0000256" key="11">
    <source>
        <dbReference type="ARBA" id="ARBA00029774"/>
    </source>
</evidence>
<dbReference type="InterPro" id="IPR050156">
    <property type="entry name" value="TC-AMP_synthase_SUA5"/>
</dbReference>
<evidence type="ECO:0000256" key="8">
    <source>
        <dbReference type="ARBA" id="ARBA00022695"/>
    </source>
</evidence>
<evidence type="ECO:0000313" key="17">
    <source>
        <dbReference type="Proteomes" id="UP000321523"/>
    </source>
</evidence>
<dbReference type="PANTHER" id="PTHR17490">
    <property type="entry name" value="SUA5"/>
    <property type="match status" value="1"/>
</dbReference>
<dbReference type="GO" id="GO:0005524">
    <property type="term" value="F:ATP binding"/>
    <property type="evidence" value="ECO:0007669"/>
    <property type="project" value="UniProtKB-UniRule"/>
</dbReference>
<evidence type="ECO:0000256" key="10">
    <source>
        <dbReference type="ARBA" id="ARBA00022840"/>
    </source>
</evidence>
<gene>
    <name evidence="16" type="ORF">SAE02_57960</name>
</gene>
<dbReference type="PANTHER" id="PTHR17490:SF16">
    <property type="entry name" value="THREONYLCARBAMOYL-AMP SYNTHASE"/>
    <property type="match status" value="1"/>
</dbReference>
<sequence>MSKIVSPEIVSPGRKPELVPPTDANIARAADLLRAGELVAFPTETVYGLGADATDDRAVASIFEAKGRPRFNPLIVHFPDMGAAEAVVRFDERAEKLAETLWPGALTLVLPRRTDSPLSLLVSAGLESVAVRVPNHPVARSLLKAVGRPIAAPSANRSGAVSPTTPLHVAESLGDRVGLILAAGRCPIGLESTVLDLTGADPVLLRPGGVTLEELEALLGTKVLTPEHQPPSADPDAPKSPGMLASHYAPGCPVRLGAHDAAADEALLSFGPDTFVRGGATRLNLSPQGDLFEAAANLFAMLRALDRPEHSAIAVMSIPEQGLGVAINDRLRRAAAPRGPATLPDQPPAP</sequence>
<dbReference type="GO" id="GO:0005737">
    <property type="term" value="C:cytoplasm"/>
    <property type="evidence" value="ECO:0007669"/>
    <property type="project" value="UniProtKB-SubCell"/>
</dbReference>
<comment type="caution">
    <text evidence="16">The sequence shown here is derived from an EMBL/GenBank/DDBJ whole genome shotgun (WGS) entry which is preliminary data.</text>
</comment>
<dbReference type="Gene3D" id="3.90.870.10">
    <property type="entry name" value="DHBP synthase"/>
    <property type="match status" value="1"/>
</dbReference>
<keyword evidence="6 13" id="KW-0808">Transferase</keyword>
<evidence type="ECO:0000256" key="7">
    <source>
        <dbReference type="ARBA" id="ARBA00022694"/>
    </source>
</evidence>
<dbReference type="InterPro" id="IPR005145">
    <property type="entry name" value="Sua5_C"/>
</dbReference>
<keyword evidence="8 13" id="KW-0548">Nucleotidyltransferase</keyword>
<evidence type="ECO:0000256" key="2">
    <source>
        <dbReference type="ARBA" id="ARBA00007663"/>
    </source>
</evidence>
<dbReference type="InterPro" id="IPR006070">
    <property type="entry name" value="Sua5-like_dom"/>
</dbReference>
<evidence type="ECO:0000256" key="1">
    <source>
        <dbReference type="ARBA" id="ARBA00004496"/>
    </source>
</evidence>
<evidence type="ECO:0000256" key="14">
    <source>
        <dbReference type="PIRSR" id="PIRSR004930-1"/>
    </source>
</evidence>
<evidence type="ECO:0000259" key="15">
    <source>
        <dbReference type="PROSITE" id="PS51163"/>
    </source>
</evidence>
<evidence type="ECO:0000256" key="12">
    <source>
        <dbReference type="ARBA" id="ARBA00048366"/>
    </source>
</evidence>
<feature type="binding site" evidence="14">
    <location>
        <position position="206"/>
    </location>
    <ligand>
        <name>ATP</name>
        <dbReference type="ChEBI" id="CHEBI:30616"/>
    </ligand>
</feature>
<comment type="subcellular location">
    <subcellularLocation>
        <location evidence="1 13">Cytoplasm</location>
    </subcellularLocation>
</comment>
<comment type="function">
    <text evidence="13">Required for the formation of a threonylcarbamoyl group on adenosine at position 37 (t(6)A37) in tRNAs that read codons beginning with adenine.</text>
</comment>
<dbReference type="EC" id="2.7.7.87" evidence="3 13"/>
<keyword evidence="7 13" id="KW-0819">tRNA processing</keyword>
<comment type="similarity">
    <text evidence="2 13">Belongs to the SUA5 family.</text>
</comment>
<evidence type="ECO:0000256" key="13">
    <source>
        <dbReference type="PIRNR" id="PIRNR004930"/>
    </source>
</evidence>
<dbReference type="InterPro" id="IPR017945">
    <property type="entry name" value="DHBP_synth_RibB-like_a/b_dom"/>
</dbReference>
<dbReference type="GO" id="GO:0000049">
    <property type="term" value="F:tRNA binding"/>
    <property type="evidence" value="ECO:0007669"/>
    <property type="project" value="TreeGrafter"/>
</dbReference>
<dbReference type="Pfam" id="PF03481">
    <property type="entry name" value="Sua5_C"/>
    <property type="match status" value="1"/>
</dbReference>
<dbReference type="InterPro" id="IPR010923">
    <property type="entry name" value="T(6)A37_SUA5"/>
</dbReference>
<feature type="binding site" evidence="14">
    <location>
        <position position="154"/>
    </location>
    <ligand>
        <name>ATP</name>
        <dbReference type="ChEBI" id="CHEBI:30616"/>
    </ligand>
</feature>
<dbReference type="NCBIfam" id="TIGR00057">
    <property type="entry name" value="L-threonylcarbamoyladenylate synthase"/>
    <property type="match status" value="1"/>
</dbReference>
<dbReference type="GO" id="GO:0006450">
    <property type="term" value="P:regulation of translational fidelity"/>
    <property type="evidence" value="ECO:0007669"/>
    <property type="project" value="TreeGrafter"/>
</dbReference>
<keyword evidence="9 13" id="KW-0547">Nucleotide-binding</keyword>
<feature type="binding site" evidence="14">
    <location>
        <position position="45"/>
    </location>
    <ligand>
        <name>L-threonine</name>
        <dbReference type="ChEBI" id="CHEBI:57926"/>
    </ligand>
</feature>
<dbReference type="OrthoDB" id="9814580at2"/>
<comment type="catalytic activity">
    <reaction evidence="12 13">
        <text>L-threonine + hydrogencarbonate + ATP = L-threonylcarbamoyladenylate + diphosphate + H2O</text>
        <dbReference type="Rhea" id="RHEA:36407"/>
        <dbReference type="ChEBI" id="CHEBI:15377"/>
        <dbReference type="ChEBI" id="CHEBI:17544"/>
        <dbReference type="ChEBI" id="CHEBI:30616"/>
        <dbReference type="ChEBI" id="CHEBI:33019"/>
        <dbReference type="ChEBI" id="CHEBI:57926"/>
        <dbReference type="ChEBI" id="CHEBI:73682"/>
        <dbReference type="EC" id="2.7.7.87"/>
    </reaction>
</comment>
<accession>A0A512DYS9</accession>
<dbReference type="GO" id="GO:0061710">
    <property type="term" value="F:L-threonylcarbamoyladenylate synthase"/>
    <property type="evidence" value="ECO:0007669"/>
    <property type="project" value="UniProtKB-EC"/>
</dbReference>
<dbReference type="Gene3D" id="3.40.50.11030">
    <property type="entry name" value="Threonylcarbamoyl-AMP synthase, C-terminal domain"/>
    <property type="match status" value="1"/>
</dbReference>
<evidence type="ECO:0000256" key="5">
    <source>
        <dbReference type="ARBA" id="ARBA00022490"/>
    </source>
</evidence>
<organism evidence="16 17">
    <name type="scientific">Skermanella aerolata</name>
    <dbReference type="NCBI Taxonomy" id="393310"/>
    <lineage>
        <taxon>Bacteria</taxon>
        <taxon>Pseudomonadati</taxon>
        <taxon>Pseudomonadota</taxon>
        <taxon>Alphaproteobacteria</taxon>
        <taxon>Rhodospirillales</taxon>
        <taxon>Azospirillaceae</taxon>
        <taxon>Skermanella</taxon>
    </lineage>
</organism>
<keyword evidence="5 13" id="KW-0963">Cytoplasm</keyword>
<dbReference type="AlphaFoldDB" id="A0A512DYS9"/>
<feature type="binding site" evidence="14">
    <location>
        <position position="68"/>
    </location>
    <ligand>
        <name>L-threonine</name>
        <dbReference type="ChEBI" id="CHEBI:57926"/>
    </ligand>
</feature>
<feature type="binding site" evidence="14">
    <location>
        <position position="192"/>
    </location>
    <ligand>
        <name>L-threonine</name>
        <dbReference type="ChEBI" id="CHEBI:57926"/>
    </ligand>
</feature>
<dbReference type="PROSITE" id="PS51163">
    <property type="entry name" value="YRDC"/>
    <property type="match status" value="1"/>
</dbReference>
<feature type="binding site" evidence="14">
    <location>
        <position position="72"/>
    </location>
    <ligand>
        <name>ATP</name>
        <dbReference type="ChEBI" id="CHEBI:30616"/>
    </ligand>
</feature>
<protein>
    <recommendedName>
        <fullName evidence="4 13">Threonylcarbamoyl-AMP synthase</fullName>
        <shortName evidence="13">TC-AMP synthase</shortName>
        <ecNumber evidence="3 13">2.7.7.87</ecNumber>
    </recommendedName>
    <alternativeName>
        <fullName evidence="11 13">L-threonylcarbamoyladenylate synthase</fullName>
    </alternativeName>
</protein>
<feature type="binding site" evidence="14">
    <location>
        <position position="132"/>
    </location>
    <ligand>
        <name>L-threonine</name>
        <dbReference type="ChEBI" id="CHEBI:57926"/>
    </ligand>
</feature>
<keyword evidence="10 13" id="KW-0067">ATP-binding</keyword>
<keyword evidence="17" id="KW-1185">Reference proteome</keyword>
<proteinExistence type="inferred from homology"/>
<feature type="domain" description="YrdC-like" evidence="15">
    <location>
        <begin position="23"/>
        <end position="210"/>
    </location>
</feature>
<dbReference type="RefSeq" id="WP_044434392.1">
    <property type="nucleotide sequence ID" value="NZ_BJYZ01000030.1"/>
</dbReference>
<dbReference type="EMBL" id="BJYZ01000030">
    <property type="protein sequence ID" value="GEO41648.1"/>
    <property type="molecule type" value="Genomic_DNA"/>
</dbReference>
<dbReference type="PIRSF" id="PIRSF004930">
    <property type="entry name" value="Tln_factor_SUA5"/>
    <property type="match status" value="1"/>
</dbReference>
<dbReference type="Pfam" id="PF01300">
    <property type="entry name" value="Sua5_yciO_yrdC"/>
    <property type="match status" value="1"/>
</dbReference>
<feature type="binding site" evidence="14">
    <location>
        <position position="248"/>
    </location>
    <ligand>
        <name>ATP</name>
        <dbReference type="ChEBI" id="CHEBI:30616"/>
    </ligand>
</feature>
<name>A0A512DYS9_9PROT</name>
<dbReference type="GO" id="GO:0003725">
    <property type="term" value="F:double-stranded RNA binding"/>
    <property type="evidence" value="ECO:0007669"/>
    <property type="project" value="UniProtKB-UniRule"/>
</dbReference>
<evidence type="ECO:0000256" key="9">
    <source>
        <dbReference type="ARBA" id="ARBA00022741"/>
    </source>
</evidence>